<dbReference type="PANTHER" id="PTHR30349">
    <property type="entry name" value="PHAGE INTEGRASE-RELATED"/>
    <property type="match status" value="1"/>
</dbReference>
<dbReference type="GO" id="GO:0003677">
    <property type="term" value="F:DNA binding"/>
    <property type="evidence" value="ECO:0007669"/>
    <property type="project" value="UniProtKB-KW"/>
</dbReference>
<dbReference type="PANTHER" id="PTHR30349:SF41">
    <property type="entry name" value="INTEGRASE_RECOMBINASE PROTEIN MJ0367-RELATED"/>
    <property type="match status" value="1"/>
</dbReference>
<protein>
    <recommendedName>
        <fullName evidence="4">Tyr recombinase domain-containing protein</fullName>
    </recommendedName>
</protein>
<dbReference type="PROSITE" id="PS51898">
    <property type="entry name" value="TYR_RECOMBINASE"/>
    <property type="match status" value="1"/>
</dbReference>
<keyword evidence="3" id="KW-0233">DNA recombination</keyword>
<dbReference type="InterPro" id="IPR010998">
    <property type="entry name" value="Integrase_recombinase_N"/>
</dbReference>
<dbReference type="InterPro" id="IPR013762">
    <property type="entry name" value="Integrase-like_cat_sf"/>
</dbReference>
<dbReference type="InterPro" id="IPR011010">
    <property type="entry name" value="DNA_brk_join_enz"/>
</dbReference>
<organism evidence="5">
    <name type="scientific">Oceaniferula spumae</name>
    <dbReference type="NCBI Taxonomy" id="2979115"/>
    <lineage>
        <taxon>Bacteria</taxon>
        <taxon>Pseudomonadati</taxon>
        <taxon>Verrucomicrobiota</taxon>
        <taxon>Verrucomicrobiia</taxon>
        <taxon>Verrucomicrobiales</taxon>
        <taxon>Verrucomicrobiaceae</taxon>
        <taxon>Oceaniferula</taxon>
    </lineage>
</organism>
<feature type="domain" description="Tyr recombinase" evidence="4">
    <location>
        <begin position="207"/>
        <end position="370"/>
    </location>
</feature>
<reference evidence="5" key="1">
    <citation type="submission" date="2024-07" db="EMBL/GenBank/DDBJ databases">
        <title>Complete genome sequence of Verrucomicrobiaceae bacterium NT6N.</title>
        <authorList>
            <person name="Huang C."/>
            <person name="Takami H."/>
            <person name="Hamasaki K."/>
        </authorList>
    </citation>
    <scope>NUCLEOTIDE SEQUENCE</scope>
    <source>
        <strain evidence="5">NT6N</strain>
    </source>
</reference>
<evidence type="ECO:0000256" key="2">
    <source>
        <dbReference type="ARBA" id="ARBA00023125"/>
    </source>
</evidence>
<evidence type="ECO:0000256" key="3">
    <source>
        <dbReference type="ARBA" id="ARBA00023172"/>
    </source>
</evidence>
<dbReference type="KEGG" id="osu:NT6N_30510"/>
<dbReference type="Gene3D" id="1.10.443.10">
    <property type="entry name" value="Intergrase catalytic core"/>
    <property type="match status" value="1"/>
</dbReference>
<dbReference type="AlphaFoldDB" id="A0AAT9FQ40"/>
<dbReference type="Gene3D" id="1.10.150.130">
    <property type="match status" value="1"/>
</dbReference>
<dbReference type="Pfam" id="PF00589">
    <property type="entry name" value="Phage_integrase"/>
    <property type="match status" value="1"/>
</dbReference>
<comment type="similarity">
    <text evidence="1">Belongs to the 'phage' integrase family.</text>
</comment>
<dbReference type="InterPro" id="IPR050090">
    <property type="entry name" value="Tyrosine_recombinase_XerCD"/>
</dbReference>
<evidence type="ECO:0000256" key="1">
    <source>
        <dbReference type="ARBA" id="ARBA00008857"/>
    </source>
</evidence>
<proteinExistence type="inferred from homology"/>
<name>A0AAT9FQ40_9BACT</name>
<dbReference type="EMBL" id="AP026866">
    <property type="protein sequence ID" value="BDS08011.1"/>
    <property type="molecule type" value="Genomic_DNA"/>
</dbReference>
<dbReference type="GO" id="GO:0015074">
    <property type="term" value="P:DNA integration"/>
    <property type="evidence" value="ECO:0007669"/>
    <property type="project" value="InterPro"/>
</dbReference>
<sequence>MRENVTVSKVKHPRYRYRVRYTEAGKRHQKFFKNKTGKGGADEWANLKREELEDLGVKHGTITEAERRAVHSFRELQEKLPDHIQRISLEEVVQDYSERIQRSFEPLTCQIVSDKLITRLKSEGKSKSHTDSLTYRLNPFMAEYGDWMAANVSTEIIDEYLTSQDVAAQTKLHYRRALHQVFGYAIQLRAAPSNPVKDAMKPKVKHEEPGVLTPSQLANLLTAADDDTLPGLAISFFAGLRRSEIERLDWSEIDLIEKHIEIKAGKAKTAQRRFVPISANLKKWLAPLAMHEGNVVKSPAIWRKGIETARSDAKLKSWPHNAGRHSFASYHLAHNQDAGALASALGHPNPAMLFGHYRALVTAKAAKTYWSIKPVKKKNITHIKSA</sequence>
<accession>A0AAT9FQ40</accession>
<gene>
    <name evidence="5" type="ORF">NT6N_30510</name>
</gene>
<evidence type="ECO:0000259" key="4">
    <source>
        <dbReference type="PROSITE" id="PS51898"/>
    </source>
</evidence>
<evidence type="ECO:0000313" key="5">
    <source>
        <dbReference type="EMBL" id="BDS08011.1"/>
    </source>
</evidence>
<dbReference type="InterPro" id="IPR002104">
    <property type="entry name" value="Integrase_catalytic"/>
</dbReference>
<dbReference type="GO" id="GO:0006310">
    <property type="term" value="P:DNA recombination"/>
    <property type="evidence" value="ECO:0007669"/>
    <property type="project" value="UniProtKB-KW"/>
</dbReference>
<dbReference type="SUPFAM" id="SSF56349">
    <property type="entry name" value="DNA breaking-rejoining enzymes"/>
    <property type="match status" value="1"/>
</dbReference>
<keyword evidence="2" id="KW-0238">DNA-binding</keyword>